<evidence type="ECO:0000313" key="5">
    <source>
        <dbReference type="Proteomes" id="UP000319204"/>
    </source>
</evidence>
<dbReference type="EMBL" id="VNIK02000011">
    <property type="protein sequence ID" value="KAB5485740.1"/>
    <property type="molecule type" value="Genomic_DNA"/>
</dbReference>
<dbReference type="Proteomes" id="UP000319204">
    <property type="component" value="Unassembled WGS sequence"/>
</dbReference>
<dbReference type="CDD" id="cd11613">
    <property type="entry name" value="SAF_AH_GD"/>
    <property type="match status" value="1"/>
</dbReference>
<dbReference type="GO" id="GO:0019698">
    <property type="term" value="P:D-galacturonate catabolic process"/>
    <property type="evidence" value="ECO:0007669"/>
    <property type="project" value="TreeGrafter"/>
</dbReference>
<dbReference type="Gene3D" id="2.30.130.110">
    <property type="match status" value="1"/>
</dbReference>
<name>A0A5N5IQP5_9FLAO</name>
<dbReference type="InterPro" id="IPR013974">
    <property type="entry name" value="SAF"/>
</dbReference>
<gene>
    <name evidence="4" type="ORF">FOT42_014685</name>
</gene>
<reference evidence="4" key="1">
    <citation type="submission" date="2019-10" db="EMBL/GenBank/DDBJ databases">
        <title>Muricauda hadale sp. nov., a piezophilic bacterium isolated from hadopelagic water of the Mariana Trench.</title>
        <authorList>
            <person name="Wei Y."/>
        </authorList>
    </citation>
    <scope>NUCLEOTIDE SEQUENCE [LARGE SCALE GENOMIC DNA]</scope>
    <source>
        <strain evidence="4">MT-229</strain>
    </source>
</reference>
<dbReference type="InterPro" id="IPR048332">
    <property type="entry name" value="GD_AH_C"/>
</dbReference>
<dbReference type="RefSeq" id="WP_151891287.1">
    <property type="nucleotide sequence ID" value="NZ_VNIK02000011.1"/>
</dbReference>
<dbReference type="SMART" id="SM00858">
    <property type="entry name" value="SAF"/>
    <property type="match status" value="1"/>
</dbReference>
<dbReference type="PANTHER" id="PTHR30536:SF5">
    <property type="entry name" value="ALTRONATE DEHYDRATASE"/>
    <property type="match status" value="1"/>
</dbReference>
<accession>A0A5N5IQP5</accession>
<evidence type="ECO:0000313" key="4">
    <source>
        <dbReference type="EMBL" id="KAB5485740.1"/>
    </source>
</evidence>
<dbReference type="OrthoDB" id="9804574at2"/>
<keyword evidence="2" id="KW-0456">Lyase</keyword>
<dbReference type="InterPro" id="IPR044144">
    <property type="entry name" value="SAF_UxaA/GarD"/>
</dbReference>
<protein>
    <submittedName>
        <fullName evidence="4">Altronate dehydratase</fullName>
    </submittedName>
</protein>
<dbReference type="AlphaFoldDB" id="A0A5N5IQP5"/>
<dbReference type="PANTHER" id="PTHR30536">
    <property type="entry name" value="ALTRONATE/GALACTARATE DEHYDRATASE"/>
    <property type="match status" value="1"/>
</dbReference>
<evidence type="ECO:0000256" key="2">
    <source>
        <dbReference type="ARBA" id="ARBA00023239"/>
    </source>
</evidence>
<dbReference type="InterPro" id="IPR007392">
    <property type="entry name" value="GD_AH_second"/>
</dbReference>
<proteinExistence type="inferred from homology"/>
<organism evidence="4 5">
    <name type="scientific">Flagellimonas hadalis</name>
    <dbReference type="NCBI Taxonomy" id="2597517"/>
    <lineage>
        <taxon>Bacteria</taxon>
        <taxon>Pseudomonadati</taxon>
        <taxon>Bacteroidota</taxon>
        <taxon>Flavobacteriia</taxon>
        <taxon>Flavobacteriales</taxon>
        <taxon>Flavobacteriaceae</taxon>
        <taxon>Flagellimonas</taxon>
    </lineage>
</organism>
<sequence>MKTLIKIHPTDNIAIALVDFAAGSEVVFEERPITFLEKTKAKHKIALDDLNVGDAVYMYGVLVGKAVKPIKKGGLLTTENVKHQSHVTTGKTETTSWVPPDISAWKDRTFMGYHRPDGQVGTANVWLFFPLVFCENRNIEVLKEVFEKELAYHRPTKHQLMLRNLLKPTSGSELAKEEEPEGFFNTIEVKFITHQGGCGGIRQDSQLLAKLLAGYVNNPNVAGATVLSLGCQNLQIDIFKKALEAINPDFQKPVLIYEQQKMGTVEEMLSTIIKDSFEAIKKADQIQRQPAPLSKIKLGLECGGSDGFSGISANPALGYASDILSAVGGSPILSEFPELCGVEQELVNRCVDDADAARFLELMRDYEKSVVDAGSGFDMNPSPGNIKDGLITDAMKSAGAAKKGGTSPVTAVLDYGEYVTKPGLNLLCTPGNDVESTTAMAGSGANMIVFTTGLGTPTGNPITPVIKVSSNSELAAKMSDIIDVDAGPVIKGEKTIEEMGEEMLEYIIKVASGEIKSKAMLLNQNDFIPWKRGVSL</sequence>
<dbReference type="InterPro" id="IPR052172">
    <property type="entry name" value="UxaA_altronate/galactarate_dh"/>
</dbReference>
<comment type="similarity">
    <text evidence="1">Belongs to the UxaA family.</text>
</comment>
<dbReference type="GO" id="GO:0016829">
    <property type="term" value="F:lyase activity"/>
    <property type="evidence" value="ECO:0007669"/>
    <property type="project" value="UniProtKB-KW"/>
</dbReference>
<feature type="domain" description="SAF" evidence="3">
    <location>
        <begin position="11"/>
        <end position="82"/>
    </location>
</feature>
<evidence type="ECO:0000256" key="1">
    <source>
        <dbReference type="ARBA" id="ARBA00010986"/>
    </source>
</evidence>
<dbReference type="Pfam" id="PF20629">
    <property type="entry name" value="GD_AH_C"/>
    <property type="match status" value="1"/>
</dbReference>
<comment type="caution">
    <text evidence="4">The sequence shown here is derived from an EMBL/GenBank/DDBJ whole genome shotgun (WGS) entry which is preliminary data.</text>
</comment>
<evidence type="ECO:0000259" key="3">
    <source>
        <dbReference type="SMART" id="SM00858"/>
    </source>
</evidence>
<dbReference type="Pfam" id="PF04295">
    <property type="entry name" value="GD_AH_second"/>
    <property type="match status" value="1"/>
</dbReference>
<keyword evidence="5" id="KW-1185">Reference proteome</keyword>